<dbReference type="SUPFAM" id="SSF52540">
    <property type="entry name" value="P-loop containing nucleoside triphosphate hydrolases"/>
    <property type="match status" value="1"/>
</dbReference>
<dbReference type="PANTHER" id="PTHR21299:SF2">
    <property type="entry name" value="CYTIDYLATE KINASE"/>
    <property type="match status" value="1"/>
</dbReference>
<dbReference type="InterPro" id="IPR027417">
    <property type="entry name" value="P-loop_NTPase"/>
</dbReference>
<evidence type="ECO:0000313" key="10">
    <source>
        <dbReference type="EMBL" id="BBP43586.1"/>
    </source>
</evidence>
<keyword evidence="11" id="KW-1185">Reference proteome</keyword>
<evidence type="ECO:0000256" key="3">
    <source>
        <dbReference type="ARBA" id="ARBA00022741"/>
    </source>
</evidence>
<sequence>MDALSHPVIAIDGPSGVGKGTLAQYLCCKTGFNLLDSGAIYRALAFGALKSNISAENLPGLVNLAENLPVKFVDTSIIYEGEDVTSKVRNEEVAAAASIVAAIPEVRAALLKRQKGFAMAPGLVADGRDMGTVVFPQAPVKIFLTASAEVRAERRVNQLKSQGVSANIVQITSDIMARDERDRTRTTSPLVPASDSVIIDTSELSINQVCDKAIDLLWKAGILK</sequence>
<evidence type="ECO:0000256" key="7">
    <source>
        <dbReference type="ARBA" id="ARBA00048478"/>
    </source>
</evidence>
<dbReference type="EC" id="2.7.4.25" evidence="8"/>
<protein>
    <recommendedName>
        <fullName evidence="8">Cytidylate kinase</fullName>
        <shortName evidence="8">CK</shortName>
        <ecNumber evidence="8">2.7.4.25</ecNumber>
    </recommendedName>
    <alternativeName>
        <fullName evidence="8">Cytidine monophosphate kinase</fullName>
        <shortName evidence="8">CMP kinase</shortName>
    </alternativeName>
</protein>
<reference evidence="11" key="1">
    <citation type="submission" date="2019-11" db="EMBL/GenBank/DDBJ databases">
        <title>Isolation and characterization of two novel species in the genus Thiomicrorhabdus.</title>
        <authorList>
            <person name="Mochizuki J."/>
            <person name="Kojima H."/>
            <person name="Fukui M."/>
        </authorList>
    </citation>
    <scope>NUCLEOTIDE SEQUENCE [LARGE SCALE GENOMIC DNA]</scope>
    <source>
        <strain evidence="11">AkT22</strain>
    </source>
</reference>
<dbReference type="GO" id="GO:0015949">
    <property type="term" value="P:nucleobase-containing small molecule interconversion"/>
    <property type="evidence" value="ECO:0007669"/>
    <property type="project" value="TreeGrafter"/>
</dbReference>
<keyword evidence="4 8" id="KW-0418">Kinase</keyword>
<dbReference type="NCBIfam" id="TIGR00017">
    <property type="entry name" value="cmk"/>
    <property type="match status" value="1"/>
</dbReference>
<dbReference type="InterPro" id="IPR003136">
    <property type="entry name" value="Cytidylate_kin"/>
</dbReference>
<evidence type="ECO:0000256" key="6">
    <source>
        <dbReference type="ARBA" id="ARBA00047615"/>
    </source>
</evidence>
<dbReference type="PANTHER" id="PTHR21299">
    <property type="entry name" value="CYTIDYLATE KINASE/PANTOATE-BETA-ALANINE LIGASE"/>
    <property type="match status" value="1"/>
</dbReference>
<dbReference type="HAMAP" id="MF_00238">
    <property type="entry name" value="Cytidyl_kinase_type1"/>
    <property type="match status" value="1"/>
</dbReference>
<dbReference type="GO" id="GO:0005524">
    <property type="term" value="F:ATP binding"/>
    <property type="evidence" value="ECO:0007669"/>
    <property type="project" value="UniProtKB-UniRule"/>
</dbReference>
<evidence type="ECO:0000256" key="1">
    <source>
        <dbReference type="ARBA" id="ARBA00009427"/>
    </source>
</evidence>
<gene>
    <name evidence="8 10" type="primary">cmk</name>
    <name evidence="10" type="ORF">THMIRHAT_13320</name>
</gene>
<dbReference type="AlphaFoldDB" id="A0A6F8PNB9"/>
<comment type="subcellular location">
    <subcellularLocation>
        <location evidence="8">Cytoplasm</location>
    </subcellularLocation>
</comment>
<evidence type="ECO:0000256" key="5">
    <source>
        <dbReference type="ARBA" id="ARBA00022840"/>
    </source>
</evidence>
<keyword evidence="2 8" id="KW-0808">Transferase</keyword>
<dbReference type="InterPro" id="IPR011994">
    <property type="entry name" value="Cytidylate_kinase_dom"/>
</dbReference>
<dbReference type="GO" id="GO:0036431">
    <property type="term" value="F:dCMP kinase activity"/>
    <property type="evidence" value="ECO:0007669"/>
    <property type="project" value="InterPro"/>
</dbReference>
<keyword evidence="5 8" id="KW-0067">ATP-binding</keyword>
<dbReference type="EMBL" id="AP021888">
    <property type="protein sequence ID" value="BBP43586.1"/>
    <property type="molecule type" value="Genomic_DNA"/>
</dbReference>
<evidence type="ECO:0000313" key="11">
    <source>
        <dbReference type="Proteomes" id="UP000501466"/>
    </source>
</evidence>
<dbReference type="GO" id="GO:0005829">
    <property type="term" value="C:cytosol"/>
    <property type="evidence" value="ECO:0007669"/>
    <property type="project" value="TreeGrafter"/>
</dbReference>
<evidence type="ECO:0000256" key="4">
    <source>
        <dbReference type="ARBA" id="ARBA00022777"/>
    </source>
</evidence>
<dbReference type="KEGG" id="tzo:THMIRHAT_13320"/>
<feature type="binding site" evidence="8">
    <location>
        <begin position="13"/>
        <end position="21"/>
    </location>
    <ligand>
        <name>ATP</name>
        <dbReference type="ChEBI" id="CHEBI:30616"/>
    </ligand>
</feature>
<dbReference type="GO" id="GO:0006220">
    <property type="term" value="P:pyrimidine nucleotide metabolic process"/>
    <property type="evidence" value="ECO:0007669"/>
    <property type="project" value="UniProtKB-UniRule"/>
</dbReference>
<accession>A0A6F8PNB9</accession>
<evidence type="ECO:0000256" key="8">
    <source>
        <dbReference type="HAMAP-Rule" id="MF_00238"/>
    </source>
</evidence>
<comment type="similarity">
    <text evidence="1 8">Belongs to the cytidylate kinase family. Type 1 subfamily.</text>
</comment>
<evidence type="ECO:0000256" key="2">
    <source>
        <dbReference type="ARBA" id="ARBA00022679"/>
    </source>
</evidence>
<name>A0A6F8PNB9_9GAMM</name>
<dbReference type="Gene3D" id="3.40.50.300">
    <property type="entry name" value="P-loop containing nucleotide triphosphate hydrolases"/>
    <property type="match status" value="1"/>
</dbReference>
<comment type="catalytic activity">
    <reaction evidence="7 8">
        <text>CMP + ATP = CDP + ADP</text>
        <dbReference type="Rhea" id="RHEA:11600"/>
        <dbReference type="ChEBI" id="CHEBI:30616"/>
        <dbReference type="ChEBI" id="CHEBI:58069"/>
        <dbReference type="ChEBI" id="CHEBI:60377"/>
        <dbReference type="ChEBI" id="CHEBI:456216"/>
        <dbReference type="EC" id="2.7.4.25"/>
    </reaction>
</comment>
<keyword evidence="3 8" id="KW-0547">Nucleotide-binding</keyword>
<dbReference type="Proteomes" id="UP000501466">
    <property type="component" value="Chromosome"/>
</dbReference>
<comment type="catalytic activity">
    <reaction evidence="6 8">
        <text>dCMP + ATP = dCDP + ADP</text>
        <dbReference type="Rhea" id="RHEA:25094"/>
        <dbReference type="ChEBI" id="CHEBI:30616"/>
        <dbReference type="ChEBI" id="CHEBI:57566"/>
        <dbReference type="ChEBI" id="CHEBI:58593"/>
        <dbReference type="ChEBI" id="CHEBI:456216"/>
        <dbReference type="EC" id="2.7.4.25"/>
    </reaction>
</comment>
<keyword evidence="8" id="KW-0963">Cytoplasm</keyword>
<evidence type="ECO:0000259" key="9">
    <source>
        <dbReference type="Pfam" id="PF02224"/>
    </source>
</evidence>
<dbReference type="Pfam" id="PF02224">
    <property type="entry name" value="Cytidylate_kin"/>
    <property type="match status" value="1"/>
</dbReference>
<proteinExistence type="inferred from homology"/>
<feature type="domain" description="Cytidylate kinase" evidence="9">
    <location>
        <begin position="9"/>
        <end position="216"/>
    </location>
</feature>
<organism evidence="10 11">
    <name type="scientific">Thiosulfativibrio zosterae</name>
    <dbReference type="NCBI Taxonomy" id="2675053"/>
    <lineage>
        <taxon>Bacteria</taxon>
        <taxon>Pseudomonadati</taxon>
        <taxon>Pseudomonadota</taxon>
        <taxon>Gammaproteobacteria</taxon>
        <taxon>Thiotrichales</taxon>
        <taxon>Piscirickettsiaceae</taxon>
        <taxon>Thiosulfativibrio</taxon>
    </lineage>
</organism>
<dbReference type="RefSeq" id="WP_173291372.1">
    <property type="nucleotide sequence ID" value="NZ_AP021888.1"/>
</dbReference>
<dbReference type="CDD" id="cd02020">
    <property type="entry name" value="CMPK"/>
    <property type="match status" value="1"/>
</dbReference>